<feature type="transmembrane region" description="Helical" evidence="1">
    <location>
        <begin position="165"/>
        <end position="182"/>
    </location>
</feature>
<dbReference type="PANTHER" id="PTHR43158:SF1">
    <property type="entry name" value="ABC TRANSPORTER, ATP-BINDING PROTEIN"/>
    <property type="match status" value="1"/>
</dbReference>
<dbReference type="GO" id="GO:0005524">
    <property type="term" value="F:ATP binding"/>
    <property type="evidence" value="ECO:0007669"/>
    <property type="project" value="UniProtKB-KW"/>
</dbReference>
<organism evidence="4">
    <name type="scientific">Streptococcus suis</name>
    <dbReference type="NCBI Taxonomy" id="1307"/>
    <lineage>
        <taxon>Bacteria</taxon>
        <taxon>Bacillati</taxon>
        <taxon>Bacillota</taxon>
        <taxon>Bacilli</taxon>
        <taxon>Lactobacillales</taxon>
        <taxon>Streptococcaceae</taxon>
        <taxon>Streptococcus</taxon>
    </lineage>
</organism>
<evidence type="ECO:0000313" key="6">
    <source>
        <dbReference type="EMBL" id="ASW49925.2"/>
    </source>
</evidence>
<name>A0A1P8VR11_STRSU</name>
<dbReference type="GO" id="GO:0016887">
    <property type="term" value="F:ATP hydrolysis activity"/>
    <property type="evidence" value="ECO:0007669"/>
    <property type="project" value="InterPro"/>
</dbReference>
<sequence>MKVVFDNREFGIKLVYLLLTSIFISVAFLFPPYTNDLLAILLIVTNLFMIFVTRRNQISLFISFIMMFFNLSISLSDYTLHINQITWNSLVYYNNGYYYQEALIMLLVFNIIFLLTINTEEYRYKPISVQKKSPILFWIFYLIIILILIFGINRSTTGIGYEVRITPIFEYSIILFLMCYIFSDKASKLHSSLIIILAILFIIQDALYGGRITSIQLFIFLGFNYFSNIINIRNLIIFFIFAIFIFTFIGRLRGGDDIGLSSLLEGFINDTATFAYGSSTTHLFAADQTSWSTRLASFLYFILSFVAPLPNDVNILSNVTMYSQRFHINIGGGFIFSHLYFWGGYPLLILFAIIFNRFLNKRERRVGNLDRGMLLLLVSYFPRIYLYSPKAGLRAALVLFPLLWLIFSKLNINIECQNSSIYTNGKNKKR</sequence>
<evidence type="ECO:0000313" key="5">
    <source>
        <dbReference type="EMBL" id="APZ79135.1"/>
    </source>
</evidence>
<accession>A0A1P8VR11</accession>
<gene>
    <name evidence="4" type="primary">cpsM</name>
    <name evidence="2" type="ORF">02-B627.seq-orf13</name>
    <name evidence="3" type="ORF">1097105.seq-orf13</name>
    <name evidence="4" type="ORF">1114193.seq-orf13</name>
    <name evidence="5" type="ORF">1180230.seq-orf13</name>
    <name evidence="6" type="ORF">A7J08_06420</name>
</gene>
<dbReference type="Proteomes" id="UP000323128">
    <property type="component" value="Chromosome"/>
</dbReference>
<feature type="transmembrane region" description="Helical" evidence="1">
    <location>
        <begin position="339"/>
        <end position="359"/>
    </location>
</feature>
<dbReference type="Pfam" id="PF00005">
    <property type="entry name" value="ABC_tran"/>
    <property type="match status" value="1"/>
</dbReference>
<feature type="transmembrane region" description="Helical" evidence="1">
    <location>
        <begin position="194"/>
        <end position="223"/>
    </location>
</feature>
<feature type="transmembrane region" description="Helical" evidence="1">
    <location>
        <begin position="298"/>
        <end position="319"/>
    </location>
</feature>
<feature type="transmembrane region" description="Helical" evidence="1">
    <location>
        <begin position="229"/>
        <end position="249"/>
    </location>
</feature>
<evidence type="ECO:0000313" key="2">
    <source>
        <dbReference type="EMBL" id="APZ78892.1"/>
    </source>
</evidence>
<dbReference type="SUPFAM" id="SSF52540">
    <property type="entry name" value="P-loop containing nucleoside triphosphate hydrolases"/>
    <property type="match status" value="1"/>
</dbReference>
<dbReference type="PROSITE" id="PS50893">
    <property type="entry name" value="ABC_TRANSPORTER_2"/>
    <property type="match status" value="1"/>
</dbReference>
<dbReference type="EMBL" id="KX870048">
    <property type="protein sequence ID" value="APZ78892.1"/>
    <property type="molecule type" value="Genomic_DNA"/>
</dbReference>
<feature type="transmembrane region" description="Helical" evidence="1">
    <location>
        <begin position="12"/>
        <end position="31"/>
    </location>
</feature>
<feature type="transmembrane region" description="Helical" evidence="1">
    <location>
        <begin position="96"/>
        <end position="115"/>
    </location>
</feature>
<feature type="transmembrane region" description="Helical" evidence="1">
    <location>
        <begin position="37"/>
        <end position="53"/>
    </location>
</feature>
<dbReference type="InterPro" id="IPR027417">
    <property type="entry name" value="P-loop_NTPase"/>
</dbReference>
<dbReference type="SMART" id="SM00382">
    <property type="entry name" value="AAA"/>
    <property type="match status" value="1"/>
</dbReference>
<feature type="transmembrane region" description="Helical" evidence="1">
    <location>
        <begin position="58"/>
        <end position="76"/>
    </location>
</feature>
<protein>
    <submittedName>
        <fullName evidence="4">Wzy</fullName>
    </submittedName>
</protein>
<dbReference type="RefSeq" id="WP_148115790.1">
    <property type="nucleotide sequence ID" value="NZ_CP030010.1"/>
</dbReference>
<dbReference type="EMBL" id="KX870055">
    <property type="protein sequence ID" value="APZ79056.1"/>
    <property type="molecule type" value="Genomic_DNA"/>
</dbReference>
<dbReference type="InterPro" id="IPR003593">
    <property type="entry name" value="AAA+_ATPase"/>
</dbReference>
<feature type="transmembrane region" description="Helical" evidence="1">
    <location>
        <begin position="393"/>
        <end position="412"/>
    </location>
</feature>
<proteinExistence type="predicted"/>
<evidence type="ECO:0000256" key="1">
    <source>
        <dbReference type="SAM" id="Phobius"/>
    </source>
</evidence>
<keyword evidence="1" id="KW-0812">Transmembrane</keyword>
<dbReference type="AlphaFoldDB" id="A0A1P8VR11"/>
<keyword evidence="1" id="KW-0472">Membrane</keyword>
<reference evidence="4" key="1">
    <citation type="submission" date="2017-01" db="EMBL/GenBank/DDBJ databases">
        <title>Genetic analysis of capsular polysaccharide synthesis gene clusters from non-serotypeable of Streptococcus suis.</title>
        <authorList>
            <person name="Qiu X."/>
            <person name="Zheng H."/>
        </authorList>
    </citation>
    <scope>NUCLEOTIDE SEQUENCE</scope>
    <source>
        <strain evidence="2">02-B627</strain>
        <strain evidence="3">1097105</strain>
        <strain evidence="4">1114193</strain>
        <strain evidence="5">1180230</strain>
    </source>
</reference>
<dbReference type="EMBL" id="KX870054">
    <property type="protein sequence ID" value="APZ79036.1"/>
    <property type="molecule type" value="Genomic_DNA"/>
</dbReference>
<dbReference type="PANTHER" id="PTHR43158">
    <property type="entry name" value="SKFA PEPTIDE EXPORT ATP-BINDING PROTEIN SKFE"/>
    <property type="match status" value="1"/>
</dbReference>
<reference evidence="6" key="2">
    <citation type="journal article" date="2021" name="Front. Microbiol.">
        <title>Comparative Virulence and Genomic Analysis of Streptococcus suis Isolates.</title>
        <authorList>
            <person name="Nicholson T.L."/>
            <person name="Waack U."/>
            <person name="Anderson T.K."/>
            <person name="Bayles D.O."/>
            <person name="Zaia S.R."/>
            <person name="Goertz I."/>
            <person name="Eppinger M."/>
            <person name="Hau S.J."/>
            <person name="Brockmeier S.L."/>
            <person name="Shore S.M."/>
        </authorList>
    </citation>
    <scope>NUCLEOTIDE SEQUENCE</scope>
    <source>
        <strain evidence="6">SRD478</strain>
    </source>
</reference>
<dbReference type="Gene3D" id="3.40.50.300">
    <property type="entry name" value="P-loop containing nucleotide triphosphate hydrolases"/>
    <property type="match status" value="1"/>
</dbReference>
<dbReference type="InterPro" id="IPR003439">
    <property type="entry name" value="ABC_transporter-like_ATP-bd"/>
</dbReference>
<dbReference type="CDD" id="cd03230">
    <property type="entry name" value="ABC_DR_subfamily_A"/>
    <property type="match status" value="1"/>
</dbReference>
<evidence type="ECO:0000313" key="4">
    <source>
        <dbReference type="EMBL" id="APZ79056.1"/>
    </source>
</evidence>
<feature type="transmembrane region" description="Helical" evidence="1">
    <location>
        <begin position="135"/>
        <end position="153"/>
    </location>
</feature>
<evidence type="ECO:0000313" key="3">
    <source>
        <dbReference type="EMBL" id="APZ79036.1"/>
    </source>
</evidence>
<dbReference type="EMBL" id="CP030010">
    <property type="protein sequence ID" value="ASW49925.2"/>
    <property type="molecule type" value="Genomic_DNA"/>
</dbReference>
<dbReference type="EMBL" id="KX870059">
    <property type="protein sequence ID" value="APZ79135.1"/>
    <property type="molecule type" value="Genomic_DNA"/>
</dbReference>
<keyword evidence="1" id="KW-1133">Transmembrane helix</keyword>